<dbReference type="SUPFAM" id="SSF52540">
    <property type="entry name" value="P-loop containing nucleoside triphosphate hydrolases"/>
    <property type="match status" value="1"/>
</dbReference>
<reference evidence="5 9" key="3">
    <citation type="submission" date="2019-11" db="EMBL/GenBank/DDBJ databases">
        <title>Genome-resolved metagenomics to study the prevalence of co-infection and intraspecific heterogeneity among plant pathogen metapopulations.</title>
        <authorList>
            <person name="Newberry E."/>
            <person name="Bhandari R."/>
            <person name="Kemble J."/>
            <person name="Sikora E."/>
            <person name="Potnis N."/>
        </authorList>
    </citation>
    <scope>NUCLEOTIDE SEQUENCE [LARGE SCALE GENOMIC DNA]</scope>
    <source>
        <strain evidence="5">Xp_Tom_Tuscaloosa_18b</strain>
    </source>
</reference>
<proteinExistence type="inferred from homology"/>
<evidence type="ECO:0000256" key="2">
    <source>
        <dbReference type="RuleBase" id="RU366071"/>
    </source>
</evidence>
<sequence length="357" mass="39936">MSRTVENETGGVGFDRASSVRHLMEPLRPWMSDSSITEICVNRPGEVFIERESHWERHEEPGLTYAHLESLGTAIARYGNDTLDDAKPILSGILPDGERVQIVRPDACEHGTYSYTIRKPSLSRRNLGDYKRQGFFKHIKPVSTGLTSAERELLELRSTGDTLGFLRRAVQLDKVIVVAGETGSGKTTFMKALMQEIPRNQRLITIEDTPELFLPDHPNHVHLFYKSEANEEDGAIVTPASLLKSCLRMKPTRILLAELRSGETYDFLNVAASGHRGSITSVHAGSCDLAFERLALMVLQNRQGRQLPYPVIRRLLHLVVDVVVHITNDTDEGGFGRNITELWYDPGAKRALGKIEA</sequence>
<comment type="caution">
    <text evidence="5">The sequence shown here is derived from an EMBL/GenBank/DDBJ whole genome shotgun (WGS) entry which is preliminary data.</text>
</comment>
<dbReference type="EMBL" id="JAAGYU010000062">
    <property type="protein sequence ID" value="NEL77373.1"/>
    <property type="molecule type" value="Genomic_DNA"/>
</dbReference>
<comment type="function">
    <text evidence="2">Part of the Type IV secretion system.</text>
</comment>
<evidence type="ECO:0000313" key="6">
    <source>
        <dbReference type="EMBL" id="RXD54937.1"/>
    </source>
</evidence>
<name>A0A0G8Y4Y9_XANPE</name>
<dbReference type="Proteomes" id="UP000035369">
    <property type="component" value="Unassembled WGS sequence"/>
</dbReference>
<dbReference type="CDD" id="cd01130">
    <property type="entry name" value="VirB11-like_ATPase"/>
    <property type="match status" value="1"/>
</dbReference>
<dbReference type="GO" id="GO:0005524">
    <property type="term" value="F:ATP binding"/>
    <property type="evidence" value="ECO:0007669"/>
    <property type="project" value="UniProtKB-UniRule"/>
</dbReference>
<protein>
    <recommendedName>
        <fullName evidence="2">Type IV secretion system protein</fullName>
    </recommendedName>
</protein>
<dbReference type="Gene3D" id="3.40.50.300">
    <property type="entry name" value="P-loop containing nucleotide triphosphate hydrolases"/>
    <property type="match status" value="1"/>
</dbReference>
<dbReference type="InterPro" id="IPR025662">
    <property type="entry name" value="Sigma_54_int_dom_ATP-bd_1"/>
</dbReference>
<dbReference type="EMBL" id="PUUL01000037">
    <property type="protein sequence ID" value="RXD54937.1"/>
    <property type="molecule type" value="Genomic_DNA"/>
</dbReference>
<evidence type="ECO:0000313" key="7">
    <source>
        <dbReference type="Proteomes" id="UP000035369"/>
    </source>
</evidence>
<dbReference type="KEGG" id="xpe:BJD13_23965"/>
<evidence type="ECO:0000313" key="5">
    <source>
        <dbReference type="EMBL" id="NEL77373.1"/>
    </source>
</evidence>
<dbReference type="NCBIfam" id="TIGR02788">
    <property type="entry name" value="VirB11"/>
    <property type="match status" value="1"/>
</dbReference>
<accession>A0A0G8Y4Y9</accession>
<dbReference type="InterPro" id="IPR050921">
    <property type="entry name" value="T4SS_GSP_E_ATPase"/>
</dbReference>
<dbReference type="PROSITE" id="PS00675">
    <property type="entry name" value="SIGMA54_INTERACT_1"/>
    <property type="match status" value="1"/>
</dbReference>
<dbReference type="InterPro" id="IPR027417">
    <property type="entry name" value="P-loop_NTPase"/>
</dbReference>
<dbReference type="Proteomes" id="UP000471082">
    <property type="component" value="Unassembled WGS sequence"/>
</dbReference>
<dbReference type="PANTHER" id="PTHR30486:SF6">
    <property type="entry name" value="TYPE IV PILUS RETRACTATION ATPASE PILT"/>
    <property type="match status" value="1"/>
</dbReference>
<dbReference type="Proteomes" id="UP000289372">
    <property type="component" value="Unassembled WGS sequence"/>
</dbReference>
<dbReference type="EMBL" id="JZUY01000078">
    <property type="protein sequence ID" value="KLC00822.1"/>
    <property type="molecule type" value="Genomic_DNA"/>
</dbReference>
<dbReference type="PANTHER" id="PTHR30486">
    <property type="entry name" value="TWITCHING MOTILITY PROTEIN PILT"/>
    <property type="match status" value="1"/>
</dbReference>
<keyword evidence="2" id="KW-0547">Nucleotide-binding</keyword>
<evidence type="ECO:0000313" key="8">
    <source>
        <dbReference type="Proteomes" id="UP000289372"/>
    </source>
</evidence>
<dbReference type="GO" id="GO:0016887">
    <property type="term" value="F:ATP hydrolysis activity"/>
    <property type="evidence" value="ECO:0007669"/>
    <property type="project" value="InterPro"/>
</dbReference>
<feature type="domain" description="Bacterial type II secretion system protein E" evidence="3">
    <location>
        <begin position="161"/>
        <end position="302"/>
    </location>
</feature>
<dbReference type="Pfam" id="PF00437">
    <property type="entry name" value="T2SSE"/>
    <property type="match status" value="1"/>
</dbReference>
<evidence type="ECO:0000313" key="4">
    <source>
        <dbReference type="EMBL" id="KLC00822.1"/>
    </source>
</evidence>
<dbReference type="RefSeq" id="WP_046932450.1">
    <property type="nucleotide sequence ID" value="NZ_CP018476.1"/>
</dbReference>
<dbReference type="Gene3D" id="3.30.450.90">
    <property type="match status" value="1"/>
</dbReference>
<dbReference type="InterPro" id="IPR014155">
    <property type="entry name" value="VirB11"/>
</dbReference>
<dbReference type="AlphaFoldDB" id="A0A0G8Y4Y9"/>
<dbReference type="GO" id="GO:0044097">
    <property type="term" value="P:secretion by the type IV secretion system"/>
    <property type="evidence" value="ECO:0007669"/>
    <property type="project" value="InterPro"/>
</dbReference>
<evidence type="ECO:0000313" key="9">
    <source>
        <dbReference type="Proteomes" id="UP000471082"/>
    </source>
</evidence>
<comment type="similarity">
    <text evidence="1 2">Belongs to the GSP E family.</text>
</comment>
<evidence type="ECO:0000256" key="1">
    <source>
        <dbReference type="ARBA" id="ARBA00006611"/>
    </source>
</evidence>
<dbReference type="InterPro" id="IPR001482">
    <property type="entry name" value="T2SS/T4SS_dom"/>
</dbReference>
<evidence type="ECO:0000259" key="3">
    <source>
        <dbReference type="Pfam" id="PF00437"/>
    </source>
</evidence>
<gene>
    <name evidence="5" type="primary">virB11</name>
    <name evidence="6" type="ORF">DB769_07800</name>
    <name evidence="5" type="ORF">G3W61_14120</name>
    <name evidence="4" type="ORF">XP315_23545</name>
</gene>
<reference evidence="4 7" key="1">
    <citation type="submission" date="2015-02" db="EMBL/GenBank/DDBJ databases">
        <title>Whole genome sequencing of multiple isolates of three species of pepper and tomato-infecting xanthomonads reveals genetic diversity in field strains and pinpoints effectors responsible for host specificity.</title>
        <authorList>
            <person name="Schwartz A."/>
            <person name="Dahlbeck D."/>
            <person name="Staskawicz B."/>
            <person name="Bart R."/>
            <person name="Potnis N."/>
            <person name="Minsavage G."/>
            <person name="Timilsina S."/>
            <person name="Goss E."/>
            <person name="Jones J."/>
            <person name="Vallad G."/>
            <person name="Barak J."/>
            <person name="Miller S."/>
            <person name="Ritchie D."/>
            <person name="Martins J.Jr."/>
            <person name="Patane J.S."/>
            <person name="Setubal J.C."/>
        </authorList>
    </citation>
    <scope>NUCLEOTIDE SEQUENCE [LARGE SCALE GENOMIC DNA]</scope>
    <source>
        <strain evidence="4 7">Xp3-15</strain>
    </source>
</reference>
<reference evidence="6 8" key="2">
    <citation type="submission" date="2018-02" db="EMBL/GenBank/DDBJ databases">
        <title>Characterization of Xanthomonas diversity in transplant houses and field plants.</title>
        <authorList>
            <person name="Abrahamian P."/>
            <person name="Timilsina S."/>
            <person name="Minsavage G.V."/>
            <person name="Goss E.M."/>
            <person name="Jones J.B."/>
            <person name="Vallad G.E."/>
        </authorList>
    </citation>
    <scope>NUCLEOTIDE SEQUENCE [LARGE SCALE GENOMIC DNA]</scope>
    <source>
        <strain evidence="6 8">GEV2132</strain>
    </source>
</reference>
<keyword evidence="2" id="KW-0067">ATP-binding</keyword>
<keyword evidence="7" id="KW-1185">Reference proteome</keyword>
<dbReference type="GO" id="GO:0043684">
    <property type="term" value="C:type IV secretion system complex"/>
    <property type="evidence" value="ECO:0007669"/>
    <property type="project" value="UniProtKB-UniRule"/>
</dbReference>
<organism evidence="5 9">
    <name type="scientific">Xanthomonas perforans</name>
    <dbReference type="NCBI Taxonomy" id="442694"/>
    <lineage>
        <taxon>Bacteria</taxon>
        <taxon>Pseudomonadati</taxon>
        <taxon>Pseudomonadota</taxon>
        <taxon>Gammaproteobacteria</taxon>
        <taxon>Lysobacterales</taxon>
        <taxon>Lysobacteraceae</taxon>
        <taxon>Xanthomonas</taxon>
    </lineage>
</organism>